<dbReference type="SUPFAM" id="SSF74650">
    <property type="entry name" value="Galactose mutarotase-like"/>
    <property type="match status" value="1"/>
</dbReference>
<dbReference type="GO" id="GO:0003824">
    <property type="term" value="F:catalytic activity"/>
    <property type="evidence" value="ECO:0007669"/>
    <property type="project" value="InterPro"/>
</dbReference>
<protein>
    <recommendedName>
        <fullName evidence="4">DUF1926 domain-containing protein</fullName>
    </recommendedName>
</protein>
<dbReference type="InterPro" id="IPR015179">
    <property type="entry name" value="A-amylase/a-glucTrfase_C"/>
</dbReference>
<organism evidence="3">
    <name type="scientific">marine sediment metagenome</name>
    <dbReference type="NCBI Taxonomy" id="412755"/>
    <lineage>
        <taxon>unclassified sequences</taxon>
        <taxon>metagenomes</taxon>
        <taxon>ecological metagenomes</taxon>
    </lineage>
</organism>
<dbReference type="InterPro" id="IPR028995">
    <property type="entry name" value="Glyco_hydro_57/38_cen_sf"/>
</dbReference>
<dbReference type="InterPro" id="IPR015178">
    <property type="entry name" value="A-amylase/a-glucTrfase_central"/>
</dbReference>
<dbReference type="InterPro" id="IPR011013">
    <property type="entry name" value="Gal_mutarotase_sf_dom"/>
</dbReference>
<dbReference type="GO" id="GO:0005975">
    <property type="term" value="P:carbohydrate metabolic process"/>
    <property type="evidence" value="ECO:0007669"/>
    <property type="project" value="InterPro"/>
</dbReference>
<gene>
    <name evidence="3" type="ORF">S01H1_07732</name>
</gene>
<dbReference type="AlphaFoldDB" id="X0S534"/>
<proteinExistence type="predicted"/>
<evidence type="ECO:0000313" key="3">
    <source>
        <dbReference type="EMBL" id="GAF71017.1"/>
    </source>
</evidence>
<feature type="domain" description="Alpha-amylase/4-alpha-glucanotransferase central" evidence="1">
    <location>
        <begin position="3"/>
        <end position="35"/>
    </location>
</feature>
<evidence type="ECO:0000259" key="2">
    <source>
        <dbReference type="Pfam" id="PF09095"/>
    </source>
</evidence>
<reference evidence="3" key="1">
    <citation type="journal article" date="2014" name="Front. Microbiol.">
        <title>High frequency of phylogenetically diverse reductive dehalogenase-homologous genes in deep subseafloor sedimentary metagenomes.</title>
        <authorList>
            <person name="Kawai M."/>
            <person name="Futagami T."/>
            <person name="Toyoda A."/>
            <person name="Takaki Y."/>
            <person name="Nishi S."/>
            <person name="Hori S."/>
            <person name="Arai W."/>
            <person name="Tsubouchi T."/>
            <person name="Morono Y."/>
            <person name="Uchiyama I."/>
            <person name="Ito T."/>
            <person name="Fujiyama A."/>
            <person name="Inagaki F."/>
            <person name="Takami H."/>
        </authorList>
    </citation>
    <scope>NUCLEOTIDE SEQUENCE</scope>
    <source>
        <strain evidence="3">Expedition CK06-06</strain>
    </source>
</reference>
<name>X0S534_9ZZZZ</name>
<dbReference type="EMBL" id="BARS01003972">
    <property type="protein sequence ID" value="GAF71017.1"/>
    <property type="molecule type" value="Genomic_DNA"/>
</dbReference>
<evidence type="ECO:0008006" key="4">
    <source>
        <dbReference type="Google" id="ProtNLM"/>
    </source>
</evidence>
<dbReference type="Gene3D" id="3.20.110.20">
    <property type="match status" value="1"/>
</dbReference>
<evidence type="ECO:0000259" key="1">
    <source>
        <dbReference type="Pfam" id="PF09094"/>
    </source>
</evidence>
<feature type="non-terminal residue" evidence="3">
    <location>
        <position position="1"/>
    </location>
</feature>
<dbReference type="GO" id="GO:0030246">
    <property type="term" value="F:carbohydrate binding"/>
    <property type="evidence" value="ECO:0007669"/>
    <property type="project" value="InterPro"/>
</dbReference>
<sequence length="368" mass="40832">EFALCNCAYWHGAFGGIYLPHLRNEIYKELITAENALDRAECRPATWVEAVSSDYDFDSKTEVRLSNEHLDLWLAPSVGGMLYEFDLRKQRHNLLTTLDRREEAYHAQVRVGPGKARSIIDSSQLATFKHEGLAEKIQYDSTRRKSCIDHFFDVDAAAADIASGKAMERGDFATGSYEASIRRNPDRMQVLLSRKGNVWGIPLTLSKAITLSAGSNTVELGYRLEELPENFCQHLAIEFNFAGLPSHSPGRCFRNKDGLDLGHLGTHLDLKETSHISLEDDWLNILTALDCNVASNGGHAGIWTFPIESVSQSEGGFELIHQSTVVMPHWIVTPDASGCWQVVIKLSVTGLAEAATSLDQSTKMYTAS</sequence>
<dbReference type="InterPro" id="IPR014718">
    <property type="entry name" value="GH-type_carb-bd"/>
</dbReference>
<accession>X0S534</accession>
<dbReference type="Gene3D" id="2.70.98.10">
    <property type="match status" value="1"/>
</dbReference>
<comment type="caution">
    <text evidence="3">The sequence shown here is derived from an EMBL/GenBank/DDBJ whole genome shotgun (WGS) entry which is preliminary data.</text>
</comment>
<dbReference type="Pfam" id="PF09095">
    <property type="entry name" value="AmyA-gluTrfs_C"/>
    <property type="match status" value="1"/>
</dbReference>
<feature type="domain" description="Alpha-amylase/4-alpha-glucanotransferase C-terminal" evidence="2">
    <location>
        <begin position="54"/>
        <end position="343"/>
    </location>
</feature>
<dbReference type="Pfam" id="PF09094">
    <property type="entry name" value="AmyA-A_glucT_m"/>
    <property type="match status" value="1"/>
</dbReference>
<dbReference type="SUPFAM" id="SSF88688">
    <property type="entry name" value="Families 57/38 glycoside transferase middle domain"/>
    <property type="match status" value="1"/>
</dbReference>